<keyword evidence="3" id="KW-1185">Reference proteome</keyword>
<feature type="transmembrane region" description="Helical" evidence="1">
    <location>
        <begin position="107"/>
        <end position="128"/>
    </location>
</feature>
<name>A0A1A9GQQ8_9ACTN</name>
<dbReference type="Proteomes" id="UP000077868">
    <property type="component" value="Chromosome"/>
</dbReference>
<evidence type="ECO:0000256" key="1">
    <source>
        <dbReference type="SAM" id="Phobius"/>
    </source>
</evidence>
<feature type="transmembrane region" description="Helical" evidence="1">
    <location>
        <begin position="161"/>
        <end position="179"/>
    </location>
</feature>
<evidence type="ECO:0000313" key="2">
    <source>
        <dbReference type="EMBL" id="ANH39933.1"/>
    </source>
</evidence>
<protein>
    <submittedName>
        <fullName evidence="2">Uncharacterized protein</fullName>
    </submittedName>
</protein>
<keyword evidence="1" id="KW-1133">Transmembrane helix</keyword>
<feature type="transmembrane region" description="Helical" evidence="1">
    <location>
        <begin position="50"/>
        <end position="70"/>
    </location>
</feature>
<dbReference type="PATRIC" id="fig|1300347.3.peg.3537"/>
<dbReference type="KEGG" id="ndk:I601_3527"/>
<organism evidence="2 3">
    <name type="scientific">Nocardioides dokdonensis FR1436</name>
    <dbReference type="NCBI Taxonomy" id="1300347"/>
    <lineage>
        <taxon>Bacteria</taxon>
        <taxon>Bacillati</taxon>
        <taxon>Actinomycetota</taxon>
        <taxon>Actinomycetes</taxon>
        <taxon>Propionibacteriales</taxon>
        <taxon>Nocardioidaceae</taxon>
        <taxon>Nocardioides</taxon>
    </lineage>
</organism>
<keyword evidence="1" id="KW-0472">Membrane</keyword>
<evidence type="ECO:0000313" key="3">
    <source>
        <dbReference type="Proteomes" id="UP000077868"/>
    </source>
</evidence>
<dbReference type="OrthoDB" id="5006204at2"/>
<feature type="transmembrane region" description="Helical" evidence="1">
    <location>
        <begin position="135"/>
        <end position="155"/>
    </location>
</feature>
<proteinExistence type="predicted"/>
<gene>
    <name evidence="2" type="ORF">I601_3527</name>
</gene>
<dbReference type="EMBL" id="CP015079">
    <property type="protein sequence ID" value="ANH39933.1"/>
    <property type="molecule type" value="Genomic_DNA"/>
</dbReference>
<sequence>MTGAAWALFLLPQQLVAWDGQEAPSWARSADSLPVYVLVRDLNGAGGLELYAWGGVLLVPAWLLIGWPLFAYGKLPGVVGVLFLLGAPVSVASYLAESAPAPWGSLWGAEIFVLLAIPFAAIAAAISARSRHFPTWWWALMASTLLVTVASTAAFGYFPHGTLIGLGVEVGALALLPTCPRSRSRSRSRSVATLDGSGR</sequence>
<feature type="transmembrane region" description="Helical" evidence="1">
    <location>
        <begin position="77"/>
        <end position="95"/>
    </location>
</feature>
<reference evidence="2 3" key="1">
    <citation type="submission" date="2016-03" db="EMBL/GenBank/DDBJ databases">
        <title>Complete genome sequence of a soil Actinobacterium, Nocardioides dokdonensis FR1436.</title>
        <authorList>
            <person name="Kwon S.-K."/>
            <person name="Kim K."/>
            <person name="Kim J.F."/>
        </authorList>
    </citation>
    <scope>NUCLEOTIDE SEQUENCE [LARGE SCALE GENOMIC DNA]</scope>
    <source>
        <strain evidence="2 3">FR1436</strain>
    </source>
</reference>
<accession>A0A1A9GQQ8</accession>
<keyword evidence="1" id="KW-0812">Transmembrane</keyword>
<dbReference type="AlphaFoldDB" id="A0A1A9GQQ8"/>
<dbReference type="RefSeq" id="WP_068112558.1">
    <property type="nucleotide sequence ID" value="NZ_CP015079.1"/>
</dbReference>